<evidence type="ECO:0000256" key="6">
    <source>
        <dbReference type="ARBA" id="ARBA00023135"/>
    </source>
</evidence>
<evidence type="ECO:0000256" key="2">
    <source>
        <dbReference type="ARBA" id="ARBA00009193"/>
    </source>
</evidence>
<feature type="compositionally biased region" description="Acidic residues" evidence="9">
    <location>
        <begin position="80"/>
        <end position="90"/>
    </location>
</feature>
<dbReference type="SUPFAM" id="SSF54762">
    <property type="entry name" value="Signal recognition particle alu RNA binding heterodimer, SRP9/14"/>
    <property type="match status" value="1"/>
</dbReference>
<comment type="function">
    <text evidence="8">Component of the signal recognition particle (SRP) complex, a ribonucleoprotein complex that mediates the cotranslational targeting of secretory and membrane proteins to the endoplasmic reticulum (ER). SRP9 together with SRP14 and the Alu portion of the SRP RNA, constitutes the elongation arrest domain of SRP. The complex of SRP9 and SRP14 is required for SRP RNA binding.</text>
</comment>
<dbReference type="PANTHER" id="PTHR12834:SF12">
    <property type="entry name" value="SIGNAL RECOGNITION PARTICLE 9 KDA PROTEIN"/>
    <property type="match status" value="1"/>
</dbReference>
<evidence type="ECO:0000256" key="8">
    <source>
        <dbReference type="ARBA" id="ARBA00045462"/>
    </source>
</evidence>
<accession>A0AAV1INS9</accession>
<evidence type="ECO:0000256" key="3">
    <source>
        <dbReference type="ARBA" id="ARBA00020414"/>
    </source>
</evidence>
<feature type="region of interest" description="Disordered" evidence="9">
    <location>
        <begin position="80"/>
        <end position="132"/>
    </location>
</feature>
<dbReference type="Pfam" id="PF05486">
    <property type="entry name" value="SRP9-21"/>
    <property type="match status" value="1"/>
</dbReference>
<dbReference type="GO" id="GO:0008312">
    <property type="term" value="F:7S RNA binding"/>
    <property type="evidence" value="ECO:0007669"/>
    <property type="project" value="InterPro"/>
</dbReference>
<keyword evidence="5" id="KW-0694">RNA-binding</keyword>
<dbReference type="InterPro" id="IPR009018">
    <property type="entry name" value="Signal_recog_particle_SRP9/14"/>
</dbReference>
<evidence type="ECO:0000256" key="1">
    <source>
        <dbReference type="ARBA" id="ARBA00004496"/>
    </source>
</evidence>
<organism evidence="11 12">
    <name type="scientific">Coccomyxa viridis</name>
    <dbReference type="NCBI Taxonomy" id="1274662"/>
    <lineage>
        <taxon>Eukaryota</taxon>
        <taxon>Viridiplantae</taxon>
        <taxon>Chlorophyta</taxon>
        <taxon>core chlorophytes</taxon>
        <taxon>Trebouxiophyceae</taxon>
        <taxon>Trebouxiophyceae incertae sedis</taxon>
        <taxon>Coccomyxaceae</taxon>
        <taxon>Coccomyxa</taxon>
    </lineage>
</organism>
<evidence type="ECO:0000256" key="4">
    <source>
        <dbReference type="ARBA" id="ARBA00022490"/>
    </source>
</evidence>
<keyword evidence="7" id="KW-0687">Ribonucleoprotein</keyword>
<dbReference type="GO" id="GO:0005786">
    <property type="term" value="C:signal recognition particle, endoplasmic reticulum targeting"/>
    <property type="evidence" value="ECO:0007669"/>
    <property type="project" value="UniProtKB-KW"/>
</dbReference>
<dbReference type="GO" id="GO:0006614">
    <property type="term" value="P:SRP-dependent cotranslational protein targeting to membrane"/>
    <property type="evidence" value="ECO:0007669"/>
    <property type="project" value="InterPro"/>
</dbReference>
<dbReference type="Gene3D" id="3.30.720.10">
    <property type="entry name" value="Signal recognition particle alu RNA binding heterodimer, srp9/1"/>
    <property type="match status" value="1"/>
</dbReference>
<dbReference type="GO" id="GO:0005829">
    <property type="term" value="C:cytosol"/>
    <property type="evidence" value="ECO:0007669"/>
    <property type="project" value="UniProtKB-ARBA"/>
</dbReference>
<dbReference type="Proteomes" id="UP001314263">
    <property type="component" value="Unassembled WGS sequence"/>
</dbReference>
<comment type="subcellular location">
    <subcellularLocation>
        <location evidence="1">Cytoplasm</location>
    </subcellularLocation>
</comment>
<keyword evidence="4" id="KW-0963">Cytoplasm</keyword>
<reference evidence="11 12" key="1">
    <citation type="submission" date="2023-10" db="EMBL/GenBank/DDBJ databases">
        <authorList>
            <person name="Maclean D."/>
            <person name="Macfadyen A."/>
        </authorList>
    </citation>
    <scope>NUCLEOTIDE SEQUENCE [LARGE SCALE GENOMIC DNA]</scope>
</reference>
<keyword evidence="12" id="KW-1185">Reference proteome</keyword>
<dbReference type="AlphaFoldDB" id="A0AAV1INS9"/>
<dbReference type="InterPro" id="IPR039914">
    <property type="entry name" value="SRP9-like"/>
</dbReference>
<evidence type="ECO:0000256" key="9">
    <source>
        <dbReference type="SAM" id="MobiDB-lite"/>
    </source>
</evidence>
<evidence type="ECO:0000313" key="11">
    <source>
        <dbReference type="EMBL" id="CAK0787950.1"/>
    </source>
</evidence>
<feature type="compositionally biased region" description="Basic residues" evidence="9">
    <location>
        <begin position="123"/>
        <end position="132"/>
    </location>
</feature>
<dbReference type="PANTHER" id="PTHR12834">
    <property type="entry name" value="SIGNAL RECOGNITION PARTICLE 9 KDA PROTEIN"/>
    <property type="match status" value="1"/>
</dbReference>
<evidence type="ECO:0000256" key="5">
    <source>
        <dbReference type="ARBA" id="ARBA00022884"/>
    </source>
</evidence>
<evidence type="ECO:0000256" key="7">
    <source>
        <dbReference type="ARBA" id="ARBA00023274"/>
    </source>
</evidence>
<protein>
    <recommendedName>
        <fullName evidence="3">Signal recognition particle 9 kDa protein</fullName>
    </recommendedName>
</protein>
<name>A0AAV1INS9_9CHLO</name>
<evidence type="ECO:0000259" key="10">
    <source>
        <dbReference type="Pfam" id="PF05486"/>
    </source>
</evidence>
<feature type="compositionally biased region" description="Polar residues" evidence="9">
    <location>
        <begin position="103"/>
        <end position="116"/>
    </location>
</feature>
<feature type="domain" description="SRP9" evidence="10">
    <location>
        <begin position="4"/>
        <end position="65"/>
    </location>
</feature>
<keyword evidence="6" id="KW-0733">Signal recognition particle</keyword>
<dbReference type="FunFam" id="3.30.720.10:FF:000001">
    <property type="entry name" value="Signal recognition particle 9 kDa protein"/>
    <property type="match status" value="1"/>
</dbReference>
<comment type="caution">
    <text evidence="11">The sequence shown here is derived from an EMBL/GenBank/DDBJ whole genome shotgun (WGS) entry which is preliminary data.</text>
</comment>
<gene>
    <name evidence="11" type="ORF">CVIRNUC_011172</name>
</gene>
<sequence length="132" mass="15100">MFIEDWHSFYEQAESLYKNDPLKTRYVFKYIHKSGKLVLKVTDDRVCLQYQTDQQSDVKKVEKLNNLFFGLMAKGIEESDEPAVDADAEMAEASQAAEPVSNHVASNSHTRRAATQPQPPKQRSTKPRRARA</sequence>
<evidence type="ECO:0000313" key="12">
    <source>
        <dbReference type="Proteomes" id="UP001314263"/>
    </source>
</evidence>
<proteinExistence type="inferred from homology"/>
<dbReference type="EMBL" id="CAUYUE010000018">
    <property type="protein sequence ID" value="CAK0787950.1"/>
    <property type="molecule type" value="Genomic_DNA"/>
</dbReference>
<dbReference type="InterPro" id="IPR039432">
    <property type="entry name" value="SRP9_dom"/>
</dbReference>
<comment type="similarity">
    <text evidence="2">Belongs to the SRP9 family.</text>
</comment>